<sequence>MPSISHFQIYKPAEPCSLVGEGLRQTMDKIVSERLSANGREFDLKGYCVGCNGMTIFSQDERLSNLKRLNLGGNRIGDEGAKLLAESPIFSKLQWLELGGNDLGPAGLRVISRSTILTKLKTLNLYRNLIKDEGVK</sequence>
<feature type="non-terminal residue" evidence="1">
    <location>
        <position position="136"/>
    </location>
</feature>
<proteinExistence type="predicted"/>
<protein>
    <submittedName>
        <fullName evidence="1">Uncharacterized protein</fullName>
    </submittedName>
</protein>
<evidence type="ECO:0000313" key="1">
    <source>
        <dbReference type="EMBL" id="SVB39616.1"/>
    </source>
</evidence>
<dbReference type="SUPFAM" id="SSF52047">
    <property type="entry name" value="RNI-like"/>
    <property type="match status" value="1"/>
</dbReference>
<dbReference type="Pfam" id="PF13516">
    <property type="entry name" value="LRR_6"/>
    <property type="match status" value="3"/>
</dbReference>
<accession>A0A382DMD1</accession>
<gene>
    <name evidence="1" type="ORF">METZ01_LOCUS192470</name>
</gene>
<dbReference type="InterPro" id="IPR001611">
    <property type="entry name" value="Leu-rich_rpt"/>
</dbReference>
<name>A0A382DMD1_9ZZZZ</name>
<dbReference type="AlphaFoldDB" id="A0A382DMD1"/>
<dbReference type="SMART" id="SM00368">
    <property type="entry name" value="LRR_RI"/>
    <property type="match status" value="2"/>
</dbReference>
<reference evidence="1" key="1">
    <citation type="submission" date="2018-05" db="EMBL/GenBank/DDBJ databases">
        <authorList>
            <person name="Lanie J.A."/>
            <person name="Ng W.-L."/>
            <person name="Kazmierczak K.M."/>
            <person name="Andrzejewski T.M."/>
            <person name="Davidsen T.M."/>
            <person name="Wayne K.J."/>
            <person name="Tettelin H."/>
            <person name="Glass J.I."/>
            <person name="Rusch D."/>
            <person name="Podicherti R."/>
            <person name="Tsui H.-C.T."/>
            <person name="Winkler M.E."/>
        </authorList>
    </citation>
    <scope>NUCLEOTIDE SEQUENCE</scope>
</reference>
<dbReference type="EMBL" id="UINC01040149">
    <property type="protein sequence ID" value="SVB39616.1"/>
    <property type="molecule type" value="Genomic_DNA"/>
</dbReference>
<dbReference type="InterPro" id="IPR032675">
    <property type="entry name" value="LRR_dom_sf"/>
</dbReference>
<organism evidence="1">
    <name type="scientific">marine metagenome</name>
    <dbReference type="NCBI Taxonomy" id="408172"/>
    <lineage>
        <taxon>unclassified sequences</taxon>
        <taxon>metagenomes</taxon>
        <taxon>ecological metagenomes</taxon>
    </lineage>
</organism>
<dbReference type="Gene3D" id="3.80.10.10">
    <property type="entry name" value="Ribonuclease Inhibitor"/>
    <property type="match status" value="1"/>
</dbReference>